<protein>
    <submittedName>
        <fullName evidence="2">Unannotated protein</fullName>
    </submittedName>
</protein>
<dbReference type="InterPro" id="IPR002109">
    <property type="entry name" value="Glutaredoxin"/>
</dbReference>
<dbReference type="PANTHER" id="PTHR34386">
    <property type="entry name" value="GLUTAREDOXIN"/>
    <property type="match status" value="1"/>
</dbReference>
<dbReference type="PANTHER" id="PTHR34386:SF1">
    <property type="entry name" value="GLUTAREDOXIN-LIKE PROTEIN NRDH"/>
    <property type="match status" value="1"/>
</dbReference>
<accession>A0A6J6EYL4</accession>
<dbReference type="Gene3D" id="3.40.30.10">
    <property type="entry name" value="Glutaredoxin"/>
    <property type="match status" value="1"/>
</dbReference>
<dbReference type="PROSITE" id="PS51354">
    <property type="entry name" value="GLUTAREDOXIN_2"/>
    <property type="match status" value="1"/>
</dbReference>
<dbReference type="InterPro" id="IPR036249">
    <property type="entry name" value="Thioredoxin-like_sf"/>
</dbReference>
<name>A0A6J6EYL4_9ZZZZ</name>
<dbReference type="CDD" id="cd02976">
    <property type="entry name" value="NrdH"/>
    <property type="match status" value="1"/>
</dbReference>
<dbReference type="Pfam" id="PF00462">
    <property type="entry name" value="Glutaredoxin"/>
    <property type="match status" value="1"/>
</dbReference>
<sequence>MSESLKMYGAPWCGDCVRSKALLDRLNVEYEYLDVDQIPEAKEKAIEISGRQSIPVIVFPDKSYLVEPSDLDLTDKLIESNLLPPTESME</sequence>
<dbReference type="InterPro" id="IPR051548">
    <property type="entry name" value="Grx-like_ET"/>
</dbReference>
<evidence type="ECO:0000313" key="2">
    <source>
        <dbReference type="EMBL" id="CAB4581107.1"/>
    </source>
</evidence>
<dbReference type="EMBL" id="CAEZTT010000114">
    <property type="protein sequence ID" value="CAB4581107.1"/>
    <property type="molecule type" value="Genomic_DNA"/>
</dbReference>
<proteinExistence type="predicted"/>
<evidence type="ECO:0000259" key="1">
    <source>
        <dbReference type="Pfam" id="PF00462"/>
    </source>
</evidence>
<dbReference type="AlphaFoldDB" id="A0A6J6EYL4"/>
<organism evidence="2">
    <name type="scientific">freshwater metagenome</name>
    <dbReference type="NCBI Taxonomy" id="449393"/>
    <lineage>
        <taxon>unclassified sequences</taxon>
        <taxon>metagenomes</taxon>
        <taxon>ecological metagenomes</taxon>
    </lineage>
</organism>
<gene>
    <name evidence="2" type="ORF">UFOPK1726_00931</name>
</gene>
<dbReference type="SUPFAM" id="SSF52833">
    <property type="entry name" value="Thioredoxin-like"/>
    <property type="match status" value="1"/>
</dbReference>
<reference evidence="2" key="1">
    <citation type="submission" date="2020-05" db="EMBL/GenBank/DDBJ databases">
        <authorList>
            <person name="Chiriac C."/>
            <person name="Salcher M."/>
            <person name="Ghai R."/>
            <person name="Kavagutti S V."/>
        </authorList>
    </citation>
    <scope>NUCLEOTIDE SEQUENCE</scope>
</reference>
<dbReference type="GO" id="GO:0009055">
    <property type="term" value="F:electron transfer activity"/>
    <property type="evidence" value="ECO:0007669"/>
    <property type="project" value="TreeGrafter"/>
</dbReference>
<feature type="domain" description="Glutaredoxin" evidence="1">
    <location>
        <begin position="6"/>
        <end position="62"/>
    </location>
</feature>
<dbReference type="GO" id="GO:0045454">
    <property type="term" value="P:cell redox homeostasis"/>
    <property type="evidence" value="ECO:0007669"/>
    <property type="project" value="TreeGrafter"/>
</dbReference>